<dbReference type="Proteomes" id="UP000059574">
    <property type="component" value="Chromosome"/>
</dbReference>
<dbReference type="EMBL" id="CP013200">
    <property type="protein sequence ID" value="ALO67502.1"/>
    <property type="molecule type" value="Genomic_DNA"/>
</dbReference>
<dbReference type="Pfam" id="PF13478">
    <property type="entry name" value="XdhC_C"/>
    <property type="match status" value="1"/>
</dbReference>
<evidence type="ECO:0000259" key="1">
    <source>
        <dbReference type="Pfam" id="PF13478"/>
    </source>
</evidence>
<organism evidence="2 3">
    <name type="scientific">Arthrobacter alpinus</name>
    <dbReference type="NCBI Taxonomy" id="656366"/>
    <lineage>
        <taxon>Bacteria</taxon>
        <taxon>Bacillati</taxon>
        <taxon>Actinomycetota</taxon>
        <taxon>Actinomycetes</taxon>
        <taxon>Micrococcales</taxon>
        <taxon>Micrococcaceae</taxon>
        <taxon>Arthrobacter</taxon>
    </lineage>
</organism>
<dbReference type="PANTHER" id="PTHR30388:SF6">
    <property type="entry name" value="XANTHINE DEHYDROGENASE SUBUNIT A-RELATED"/>
    <property type="match status" value="1"/>
</dbReference>
<name>A0A0S2M1I9_9MICC</name>
<gene>
    <name evidence="2" type="ORF">AS189_14640</name>
</gene>
<evidence type="ECO:0000313" key="3">
    <source>
        <dbReference type="Proteomes" id="UP000059574"/>
    </source>
</evidence>
<sequence>MSVHHTPRPEVVLDGLPQGAFILVLTHDHAEDLILCAAALRSQPSYIRLISSHSKWQRFCKRLLEEGHDEEQISSTTSSSAYLPSPARILLALPLPRI</sequence>
<accession>A0A0S2M1I9</accession>
<protein>
    <recommendedName>
        <fullName evidence="1">XdhC Rossmann domain-containing protein</fullName>
    </recommendedName>
</protein>
<reference evidence="3" key="1">
    <citation type="submission" date="2015-11" db="EMBL/GenBank/DDBJ databases">
        <authorList>
            <person name="Kumar R."/>
            <person name="Singh D."/>
            <person name="Swarnkar M.K."/>
            <person name="Singh A.K."/>
            <person name="Kumar S."/>
        </authorList>
    </citation>
    <scope>NUCLEOTIDE SEQUENCE [LARGE SCALE GENOMIC DNA]</scope>
    <source>
        <strain evidence="3">ERGS4:06</strain>
    </source>
</reference>
<reference evidence="2 3" key="2">
    <citation type="journal article" date="2016" name="J. Biotechnol.">
        <title>Complete genome sequence of Arthrobacter alpinus ERGS4:06, a yellow pigmented bacterium tolerant to cold and radiations isolated from Sikkim Himalaya.</title>
        <authorList>
            <person name="Kumar R."/>
            <person name="Singh D."/>
            <person name="Swarnkar M.K."/>
            <person name="Singh A.K."/>
            <person name="Kumar S."/>
        </authorList>
    </citation>
    <scope>NUCLEOTIDE SEQUENCE [LARGE SCALE GENOMIC DNA]</scope>
    <source>
        <strain evidence="2 3">ERGS4:06</strain>
    </source>
</reference>
<dbReference type="Gene3D" id="3.40.50.720">
    <property type="entry name" value="NAD(P)-binding Rossmann-like Domain"/>
    <property type="match status" value="1"/>
</dbReference>
<dbReference type="PANTHER" id="PTHR30388">
    <property type="entry name" value="ALDEHYDE OXIDOREDUCTASE MOLYBDENUM COFACTOR ASSEMBLY PROTEIN"/>
    <property type="match status" value="1"/>
</dbReference>
<dbReference type="AlphaFoldDB" id="A0A0S2M1I9"/>
<evidence type="ECO:0000313" key="2">
    <source>
        <dbReference type="EMBL" id="ALO67502.1"/>
    </source>
</evidence>
<dbReference type="InterPro" id="IPR027051">
    <property type="entry name" value="XdhC_Rossmann_dom"/>
</dbReference>
<proteinExistence type="predicted"/>
<dbReference type="InterPro" id="IPR052698">
    <property type="entry name" value="MoCofactor_Util/Proc"/>
</dbReference>
<feature type="domain" description="XdhC Rossmann" evidence="1">
    <location>
        <begin position="15"/>
        <end position="76"/>
    </location>
</feature>